<reference evidence="2" key="1">
    <citation type="journal article" date="2023" name="Science">
        <title>Elucidation of the pathway for biosynthesis of saponin adjuvants from the soapbark tree.</title>
        <authorList>
            <person name="Reed J."/>
            <person name="Orme A."/>
            <person name="El-Demerdash A."/>
            <person name="Owen C."/>
            <person name="Martin L.B.B."/>
            <person name="Misra R.C."/>
            <person name="Kikuchi S."/>
            <person name="Rejzek M."/>
            <person name="Martin A.C."/>
            <person name="Harkess A."/>
            <person name="Leebens-Mack J."/>
            <person name="Louveau T."/>
            <person name="Stephenson M.J."/>
            <person name="Osbourn A."/>
        </authorList>
    </citation>
    <scope>NUCLEOTIDE SEQUENCE</scope>
    <source>
        <tissue evidence="2">Leaf</tissue>
    </source>
</reference>
<gene>
    <name evidence="2" type="ORF">O6P43_034218</name>
</gene>
<keyword evidence="2" id="KW-0687">Ribonucleoprotein</keyword>
<sequence>MRDEQVKEKFSDITLLKKPQLLKIKDTAKKQKTSVQSDAQTGDCIEFKTIKEEPKSEDNNFTLVQKPETVGVNPESRHEKLSMQKVKVPNEVEEKGPKEVSEHTSCASATANNFIESKHGSTEAKQKDHIIGIEQHEQSCLWKLHYMETQKDQSVEETSKSTTEEAVLMEPDAYRNAVSDNTINAVTPVEKSEDADWTRVEDLDRTGDRGDVELIGSSTRGVFWFFDRISAIPQSWGQVEVLGF</sequence>
<keyword evidence="2" id="KW-0689">Ribosomal protein</keyword>
<comment type="caution">
    <text evidence="2">The sequence shown here is derived from an EMBL/GenBank/DDBJ whole genome shotgun (WGS) entry which is preliminary data.</text>
</comment>
<dbReference type="PANTHER" id="PTHR47600:SF1">
    <property type="entry name" value="NUCLEIC ACID-BINDING, OB-FOLD-LIKE PROTEIN"/>
    <property type="match status" value="1"/>
</dbReference>
<proteinExistence type="predicted"/>
<feature type="region of interest" description="Disordered" evidence="1">
    <location>
        <begin position="56"/>
        <end position="84"/>
    </location>
</feature>
<evidence type="ECO:0000256" key="1">
    <source>
        <dbReference type="SAM" id="MobiDB-lite"/>
    </source>
</evidence>
<dbReference type="GO" id="GO:0005840">
    <property type="term" value="C:ribosome"/>
    <property type="evidence" value="ECO:0007669"/>
    <property type="project" value="UniProtKB-KW"/>
</dbReference>
<dbReference type="AlphaFoldDB" id="A0AAD7P7E9"/>
<evidence type="ECO:0000313" key="2">
    <source>
        <dbReference type="EMBL" id="KAJ7944892.1"/>
    </source>
</evidence>
<dbReference type="EMBL" id="JARAOO010000014">
    <property type="protein sequence ID" value="KAJ7944892.1"/>
    <property type="molecule type" value="Genomic_DNA"/>
</dbReference>
<evidence type="ECO:0000313" key="3">
    <source>
        <dbReference type="Proteomes" id="UP001163823"/>
    </source>
</evidence>
<dbReference type="PANTHER" id="PTHR47600">
    <property type="entry name" value="NUCLEIC ACID-BINDING, OB-FOLD-LIKE PROTEIN"/>
    <property type="match status" value="1"/>
</dbReference>
<feature type="compositionally biased region" description="Basic and acidic residues" evidence="1">
    <location>
        <begin position="75"/>
        <end position="84"/>
    </location>
</feature>
<accession>A0AAD7P7E9</accession>
<keyword evidence="3" id="KW-1185">Reference proteome</keyword>
<protein>
    <submittedName>
        <fullName evidence="2">30S ribosomal protein S1</fullName>
    </submittedName>
</protein>
<dbReference type="KEGG" id="qsa:O6P43_034218"/>
<organism evidence="2 3">
    <name type="scientific">Quillaja saponaria</name>
    <name type="common">Soap bark tree</name>
    <dbReference type="NCBI Taxonomy" id="32244"/>
    <lineage>
        <taxon>Eukaryota</taxon>
        <taxon>Viridiplantae</taxon>
        <taxon>Streptophyta</taxon>
        <taxon>Embryophyta</taxon>
        <taxon>Tracheophyta</taxon>
        <taxon>Spermatophyta</taxon>
        <taxon>Magnoliopsida</taxon>
        <taxon>eudicotyledons</taxon>
        <taxon>Gunneridae</taxon>
        <taxon>Pentapetalae</taxon>
        <taxon>rosids</taxon>
        <taxon>fabids</taxon>
        <taxon>Fabales</taxon>
        <taxon>Quillajaceae</taxon>
        <taxon>Quillaja</taxon>
    </lineage>
</organism>
<name>A0AAD7P7E9_QUISA</name>
<dbReference type="Proteomes" id="UP001163823">
    <property type="component" value="Chromosome 14"/>
</dbReference>